<comment type="caution">
    <text evidence="3">The sequence shown here is derived from an EMBL/GenBank/DDBJ whole genome shotgun (WGS) entry which is preliminary data.</text>
</comment>
<sequence length="464" mass="47885">MVAIHPHFALVAVSLVSLSLAPSADAAAINSRSAGPESSSKSLRQLPMPLRARKSATKDGLKTKPGRGFGESRRRQFLKSRTGGVESLLGEARRQEQVHFSTKNRGHAEARDVPQCTSGHVNITRANSDGSSMPIGYLVLNNDTTPPELDASTTSQTILELVQFDDSHCTLRKDIYVPAQNQTITHCATYNRQPLTPEPLKMCPCDAPATCGPNASQDFSYDSDTGVIQPIWSDGGSNNDTSTASADSEDVNDPDTNDAEMDDGDNGDSDSALAARDTPPTNVTLVWVPEECPVSAQEVTSDSQSSASSATMTETITTTVTATMYSSSAADADTPSSTTDSSSQLTSTVSPVPSPSALNVELAVPSSTDPADAATSTGTTATSPGSSAIASDTVNPGTTTTSSDSSAPSSMTPDTVAPSDAALTSSPSPTASADAAAEPTSSVAPQTSEDQALYVANARGAAEW</sequence>
<feature type="compositionally biased region" description="Acidic residues" evidence="1">
    <location>
        <begin position="247"/>
        <end position="268"/>
    </location>
</feature>
<evidence type="ECO:0000313" key="3">
    <source>
        <dbReference type="EMBL" id="KAJ7230636.1"/>
    </source>
</evidence>
<evidence type="ECO:0000256" key="1">
    <source>
        <dbReference type="SAM" id="MobiDB-lite"/>
    </source>
</evidence>
<feature type="region of interest" description="Disordered" evidence="1">
    <location>
        <begin position="31"/>
        <end position="75"/>
    </location>
</feature>
<gene>
    <name evidence="3" type="ORF">GGX14DRAFT_584069</name>
</gene>
<feature type="signal peptide" evidence="2">
    <location>
        <begin position="1"/>
        <end position="26"/>
    </location>
</feature>
<feature type="compositionally biased region" description="Low complexity" evidence="1">
    <location>
        <begin position="327"/>
        <end position="358"/>
    </location>
</feature>
<organism evidence="3 4">
    <name type="scientific">Mycena pura</name>
    <dbReference type="NCBI Taxonomy" id="153505"/>
    <lineage>
        <taxon>Eukaryota</taxon>
        <taxon>Fungi</taxon>
        <taxon>Dikarya</taxon>
        <taxon>Basidiomycota</taxon>
        <taxon>Agaricomycotina</taxon>
        <taxon>Agaricomycetes</taxon>
        <taxon>Agaricomycetidae</taxon>
        <taxon>Agaricales</taxon>
        <taxon>Marasmiineae</taxon>
        <taxon>Mycenaceae</taxon>
        <taxon>Mycena</taxon>
    </lineage>
</organism>
<keyword evidence="2" id="KW-0732">Signal</keyword>
<feature type="compositionally biased region" description="Polar residues" evidence="1">
    <location>
        <begin position="235"/>
        <end position="246"/>
    </location>
</feature>
<keyword evidence="4" id="KW-1185">Reference proteome</keyword>
<feature type="region of interest" description="Disordered" evidence="1">
    <location>
        <begin position="327"/>
        <end position="450"/>
    </location>
</feature>
<feature type="compositionally biased region" description="Polar residues" evidence="1">
    <location>
        <begin position="31"/>
        <end position="43"/>
    </location>
</feature>
<feature type="chain" id="PRO_5041993522" evidence="2">
    <location>
        <begin position="27"/>
        <end position="464"/>
    </location>
</feature>
<evidence type="ECO:0000313" key="4">
    <source>
        <dbReference type="Proteomes" id="UP001219525"/>
    </source>
</evidence>
<proteinExistence type="predicted"/>
<name>A0AAD6YVM7_9AGAR</name>
<dbReference type="EMBL" id="JARJCW010000001">
    <property type="protein sequence ID" value="KAJ7230636.1"/>
    <property type="molecule type" value="Genomic_DNA"/>
</dbReference>
<protein>
    <submittedName>
        <fullName evidence="3">Uncharacterized protein</fullName>
    </submittedName>
</protein>
<dbReference type="Proteomes" id="UP001219525">
    <property type="component" value="Unassembled WGS sequence"/>
</dbReference>
<dbReference type="AlphaFoldDB" id="A0AAD6YVM7"/>
<reference evidence="3" key="1">
    <citation type="submission" date="2023-03" db="EMBL/GenBank/DDBJ databases">
        <title>Massive genome expansion in bonnet fungi (Mycena s.s.) driven by repeated elements and novel gene families across ecological guilds.</title>
        <authorList>
            <consortium name="Lawrence Berkeley National Laboratory"/>
            <person name="Harder C.B."/>
            <person name="Miyauchi S."/>
            <person name="Viragh M."/>
            <person name="Kuo A."/>
            <person name="Thoen E."/>
            <person name="Andreopoulos B."/>
            <person name="Lu D."/>
            <person name="Skrede I."/>
            <person name="Drula E."/>
            <person name="Henrissat B."/>
            <person name="Morin E."/>
            <person name="Kohler A."/>
            <person name="Barry K."/>
            <person name="LaButti K."/>
            <person name="Morin E."/>
            <person name="Salamov A."/>
            <person name="Lipzen A."/>
            <person name="Mereny Z."/>
            <person name="Hegedus B."/>
            <person name="Baldrian P."/>
            <person name="Stursova M."/>
            <person name="Weitz H."/>
            <person name="Taylor A."/>
            <person name="Grigoriev I.V."/>
            <person name="Nagy L.G."/>
            <person name="Martin F."/>
            <person name="Kauserud H."/>
        </authorList>
    </citation>
    <scope>NUCLEOTIDE SEQUENCE</scope>
    <source>
        <strain evidence="3">9144</strain>
    </source>
</reference>
<feature type="compositionally biased region" description="Low complexity" evidence="1">
    <location>
        <begin position="366"/>
        <end position="391"/>
    </location>
</feature>
<feature type="region of interest" description="Disordered" evidence="1">
    <location>
        <begin position="222"/>
        <end position="278"/>
    </location>
</feature>
<feature type="compositionally biased region" description="Low complexity" evidence="1">
    <location>
        <begin position="398"/>
        <end position="442"/>
    </location>
</feature>
<evidence type="ECO:0000256" key="2">
    <source>
        <dbReference type="SAM" id="SignalP"/>
    </source>
</evidence>
<accession>A0AAD6YVM7</accession>